<dbReference type="GO" id="GO:0005634">
    <property type="term" value="C:nucleus"/>
    <property type="evidence" value="ECO:0007669"/>
    <property type="project" value="TreeGrafter"/>
</dbReference>
<evidence type="ECO:0000256" key="5">
    <source>
        <dbReference type="ARBA" id="ARBA00022840"/>
    </source>
</evidence>
<feature type="domain" description="Protein kinase" evidence="6">
    <location>
        <begin position="24"/>
        <end position="336"/>
    </location>
</feature>
<keyword evidence="5" id="KW-0067">ATP-binding</keyword>
<dbReference type="AlphaFoldDB" id="A0A8S1J2X8"/>
<protein>
    <recommendedName>
        <fullName evidence="6">Protein kinase domain-containing protein</fullName>
    </recommendedName>
</protein>
<dbReference type="SUPFAM" id="SSF56112">
    <property type="entry name" value="Protein kinase-like (PK-like)"/>
    <property type="match status" value="1"/>
</dbReference>
<keyword evidence="4" id="KW-0418">Kinase</keyword>
<evidence type="ECO:0000259" key="6">
    <source>
        <dbReference type="PROSITE" id="PS50011"/>
    </source>
</evidence>
<dbReference type="PANTHER" id="PTHR24345:SF91">
    <property type="entry name" value="SERINE_THREONINE-PROTEIN KINASE PLK4"/>
    <property type="match status" value="1"/>
</dbReference>
<dbReference type="PROSITE" id="PS50011">
    <property type="entry name" value="PROTEIN_KINASE_DOM"/>
    <property type="match status" value="1"/>
</dbReference>
<dbReference type="EMBL" id="CAJHUC010001555">
    <property type="protein sequence ID" value="CAD7701506.1"/>
    <property type="molecule type" value="Genomic_DNA"/>
</dbReference>
<dbReference type="Gene3D" id="1.10.510.10">
    <property type="entry name" value="Transferase(Phosphotransferase) domain 1"/>
    <property type="match status" value="2"/>
</dbReference>
<keyword evidence="1" id="KW-0723">Serine/threonine-protein kinase</keyword>
<dbReference type="InterPro" id="IPR000719">
    <property type="entry name" value="Prot_kinase_dom"/>
</dbReference>
<dbReference type="PROSITE" id="PS00108">
    <property type="entry name" value="PROTEIN_KINASE_ST"/>
    <property type="match status" value="1"/>
</dbReference>
<evidence type="ECO:0000313" key="8">
    <source>
        <dbReference type="Proteomes" id="UP000708148"/>
    </source>
</evidence>
<keyword evidence="3" id="KW-0547">Nucleotide-binding</keyword>
<dbReference type="SMART" id="SM00220">
    <property type="entry name" value="S_TKc"/>
    <property type="match status" value="1"/>
</dbReference>
<organism evidence="7 8">
    <name type="scientific">Ostreobium quekettii</name>
    <dbReference type="NCBI Taxonomy" id="121088"/>
    <lineage>
        <taxon>Eukaryota</taxon>
        <taxon>Viridiplantae</taxon>
        <taxon>Chlorophyta</taxon>
        <taxon>core chlorophytes</taxon>
        <taxon>Ulvophyceae</taxon>
        <taxon>TCBD clade</taxon>
        <taxon>Bryopsidales</taxon>
        <taxon>Ostreobineae</taxon>
        <taxon>Ostreobiaceae</taxon>
        <taxon>Ostreobium</taxon>
    </lineage>
</organism>
<evidence type="ECO:0000313" key="7">
    <source>
        <dbReference type="EMBL" id="CAD7701506.1"/>
    </source>
</evidence>
<dbReference type="PANTHER" id="PTHR24345">
    <property type="entry name" value="SERINE/THREONINE-PROTEIN KINASE PLK"/>
    <property type="match status" value="1"/>
</dbReference>
<accession>A0A8S1J2X8</accession>
<dbReference type="InterPro" id="IPR008271">
    <property type="entry name" value="Ser/Thr_kinase_AS"/>
</dbReference>
<reference evidence="7" key="1">
    <citation type="submission" date="2020-12" db="EMBL/GenBank/DDBJ databases">
        <authorList>
            <person name="Iha C."/>
        </authorList>
    </citation>
    <scope>NUCLEOTIDE SEQUENCE</scope>
</reference>
<evidence type="ECO:0000256" key="2">
    <source>
        <dbReference type="ARBA" id="ARBA00022679"/>
    </source>
</evidence>
<evidence type="ECO:0000256" key="3">
    <source>
        <dbReference type="ARBA" id="ARBA00022741"/>
    </source>
</evidence>
<dbReference type="Pfam" id="PF00069">
    <property type="entry name" value="Pkinase"/>
    <property type="match status" value="1"/>
</dbReference>
<dbReference type="GO" id="GO:0004674">
    <property type="term" value="F:protein serine/threonine kinase activity"/>
    <property type="evidence" value="ECO:0007669"/>
    <property type="project" value="UniProtKB-KW"/>
</dbReference>
<proteinExistence type="predicted"/>
<gene>
    <name evidence="7" type="ORF">OSTQU699_LOCUS6865</name>
</gene>
<keyword evidence="8" id="KW-1185">Reference proteome</keyword>
<name>A0A8S1J2X8_9CHLO</name>
<dbReference type="OrthoDB" id="193931at2759"/>
<keyword evidence="2" id="KW-0808">Transferase</keyword>
<comment type="caution">
    <text evidence="7">The sequence shown here is derived from an EMBL/GenBank/DDBJ whole genome shotgun (WGS) entry which is preliminary data.</text>
</comment>
<evidence type="ECO:0000256" key="4">
    <source>
        <dbReference type="ARBA" id="ARBA00022777"/>
    </source>
</evidence>
<dbReference type="InterPro" id="IPR011009">
    <property type="entry name" value="Kinase-like_dom_sf"/>
</dbReference>
<dbReference type="GO" id="GO:0005524">
    <property type="term" value="F:ATP binding"/>
    <property type="evidence" value="ECO:0007669"/>
    <property type="project" value="UniProtKB-KW"/>
</dbReference>
<evidence type="ECO:0000256" key="1">
    <source>
        <dbReference type="ARBA" id="ARBA00022527"/>
    </source>
</evidence>
<dbReference type="Proteomes" id="UP000708148">
    <property type="component" value="Unassembled WGS sequence"/>
</dbReference>
<sequence>MGICLSAEAGEVPRAAELGLPRNFTVFKELGAGGEGRTYLVRERLGNGRSELFAAKVAPRGAGLDVGYLLQGIKNQCALSHVNIIRLLEVILTHSHVIIKLEYAQGGELSDYIARQHAQSSSQQLSEEHARFLFMQMLDAVAHCHERGIVHRDIKLSNVLLDSGKCPRVKVCDFGLSRELFTGDSRCCPPAGTPMYMPPEVLKNVVRRAHTQHDPVKSDMWSLGVLLFTMLLGRFPFGAQKPFGGPALSRGAGRLTRSQGNISAGAAGPRDFQRSDFRFLLRNMVKAHSSDLKRLRSETWGTRKLSPDCRDLMDGLLAMDPSKRLGLADAFAHKWVNGPLFLEHAQTIARGREEMEKRQDEGEGVKGAKAGLEDDAELAAIAAMAAAVGTPGDELLRWTPPRERAGREQAGVADEELFDLPGGLRDRAISI</sequence>